<accession>A0ABV9KUE5</accession>
<comment type="caution">
    <text evidence="1">The sequence shown here is derived from an EMBL/GenBank/DDBJ whole genome shotgun (WGS) entry which is preliminary data.</text>
</comment>
<sequence>MNKIYSIAGLNVKLSGEDTLQKIIRLPGFKIFEIENKETLTIDIHIYTDRNMDNVYRQNINFIHRFKILDIQHSFSISKEGYLYEMYHRDGRKIAGILHDTRSDDVFISSCTCDMYLKYIIWVAFTVSAIKKKVIPVHASSIVKKSKAVLFLGESGTGKSTHTRLWLQHIENCYLLNDDSPLLCVKDNNIFVCGSPWSGKVHCYRQAMLPLKAIVRLTQCSENKISHRDNLTAIGAVHPSFPPFLAYDESFSEKVIQIIDKIVKTTPIYSLECRPDRQAAEIASAMIYQLG</sequence>
<protein>
    <recommendedName>
        <fullName evidence="3">Phosphoenolpyruvate carboxykinase</fullName>
    </recommendedName>
</protein>
<keyword evidence="2" id="KW-1185">Reference proteome</keyword>
<gene>
    <name evidence="1" type="ORF">ACFO6W_09065</name>
</gene>
<evidence type="ECO:0008006" key="3">
    <source>
        <dbReference type="Google" id="ProtNLM"/>
    </source>
</evidence>
<dbReference type="SUPFAM" id="SSF53795">
    <property type="entry name" value="PEP carboxykinase-like"/>
    <property type="match status" value="1"/>
</dbReference>
<evidence type="ECO:0000313" key="2">
    <source>
        <dbReference type="Proteomes" id="UP001596023"/>
    </source>
</evidence>
<reference evidence="2" key="1">
    <citation type="journal article" date="2019" name="Int. J. Syst. Evol. Microbiol.">
        <title>The Global Catalogue of Microorganisms (GCM) 10K type strain sequencing project: providing services to taxonomists for standard genome sequencing and annotation.</title>
        <authorList>
            <consortium name="The Broad Institute Genomics Platform"/>
            <consortium name="The Broad Institute Genome Sequencing Center for Infectious Disease"/>
            <person name="Wu L."/>
            <person name="Ma J."/>
        </authorList>
    </citation>
    <scope>NUCLEOTIDE SEQUENCE [LARGE SCALE GENOMIC DNA]</scope>
    <source>
        <strain evidence="2">CCUG 66188</strain>
    </source>
</reference>
<dbReference type="Gene3D" id="3.40.50.300">
    <property type="entry name" value="P-loop containing nucleotide triphosphate hydrolases"/>
    <property type="match status" value="1"/>
</dbReference>
<dbReference type="Proteomes" id="UP001596023">
    <property type="component" value="Unassembled WGS sequence"/>
</dbReference>
<evidence type="ECO:0000313" key="1">
    <source>
        <dbReference type="EMBL" id="MFC4673840.1"/>
    </source>
</evidence>
<dbReference type="RefSeq" id="WP_379995523.1">
    <property type="nucleotide sequence ID" value="NZ_JBHSGN010000063.1"/>
</dbReference>
<proteinExistence type="predicted"/>
<name>A0ABV9KUE5_9BACT</name>
<dbReference type="InterPro" id="IPR027417">
    <property type="entry name" value="P-loop_NTPase"/>
</dbReference>
<organism evidence="1 2">
    <name type="scientific">Dysgonomonas termitidis</name>
    <dbReference type="NCBI Taxonomy" id="1516126"/>
    <lineage>
        <taxon>Bacteria</taxon>
        <taxon>Pseudomonadati</taxon>
        <taxon>Bacteroidota</taxon>
        <taxon>Bacteroidia</taxon>
        <taxon>Bacteroidales</taxon>
        <taxon>Dysgonomonadaceae</taxon>
        <taxon>Dysgonomonas</taxon>
    </lineage>
</organism>
<dbReference type="EMBL" id="JBHSGN010000063">
    <property type="protein sequence ID" value="MFC4673840.1"/>
    <property type="molecule type" value="Genomic_DNA"/>
</dbReference>